<keyword evidence="3 9" id="KW-0500">Molybdenum</keyword>
<dbReference type="InterPro" id="IPR027417">
    <property type="entry name" value="P-loop_NTPase"/>
</dbReference>
<keyword evidence="8" id="KW-0472">Membrane</keyword>
<dbReference type="InterPro" id="IPR050334">
    <property type="entry name" value="Molybdenum_import_ModC"/>
</dbReference>
<dbReference type="Gene3D" id="2.40.50.100">
    <property type="match status" value="1"/>
</dbReference>
<dbReference type="PROSITE" id="PS51866">
    <property type="entry name" value="MOP"/>
    <property type="match status" value="1"/>
</dbReference>
<gene>
    <name evidence="12" type="primary">modC</name>
    <name evidence="12" type="ORF">FHK81_08480</name>
</gene>
<dbReference type="RefSeq" id="WP_273133395.1">
    <property type="nucleotide sequence ID" value="NZ_VMRX01000019.1"/>
</dbReference>
<evidence type="ECO:0000256" key="8">
    <source>
        <dbReference type="ARBA" id="ARBA00023136"/>
    </source>
</evidence>
<dbReference type="Pfam" id="PF03459">
    <property type="entry name" value="TOBE"/>
    <property type="match status" value="1"/>
</dbReference>
<keyword evidence="4" id="KW-0997">Cell inner membrane</keyword>
<dbReference type="PANTHER" id="PTHR43514:SF10">
    <property type="entry name" value="MOLYBDENUM IMPORT ATP-BINDING PROTEIN MODC 2"/>
    <property type="match status" value="1"/>
</dbReference>
<evidence type="ECO:0000256" key="1">
    <source>
        <dbReference type="ARBA" id="ARBA00022448"/>
    </source>
</evidence>
<dbReference type="SUPFAM" id="SSF52540">
    <property type="entry name" value="P-loop containing nucleoside triphosphate hydrolases"/>
    <property type="match status" value="1"/>
</dbReference>
<keyword evidence="5" id="KW-0547">Nucleotide-binding</keyword>
<evidence type="ECO:0000313" key="12">
    <source>
        <dbReference type="EMBL" id="TVT33819.1"/>
    </source>
</evidence>
<keyword evidence="1" id="KW-0813">Transport</keyword>
<dbReference type="SUPFAM" id="SSF50331">
    <property type="entry name" value="MOP-like"/>
    <property type="match status" value="1"/>
</dbReference>
<dbReference type="EMBL" id="VMRX01000019">
    <property type="protein sequence ID" value="TVT33819.1"/>
    <property type="molecule type" value="Genomic_DNA"/>
</dbReference>
<dbReference type="InterPro" id="IPR005116">
    <property type="entry name" value="Transp-assoc_OB_typ1"/>
</dbReference>
<dbReference type="InterPro" id="IPR004606">
    <property type="entry name" value="Mop_domain"/>
</dbReference>
<organism evidence="12 13">
    <name type="scientific">Marinobacter vinifirmus</name>
    <dbReference type="NCBI Taxonomy" id="355591"/>
    <lineage>
        <taxon>Bacteria</taxon>
        <taxon>Pseudomonadati</taxon>
        <taxon>Pseudomonadota</taxon>
        <taxon>Gammaproteobacteria</taxon>
        <taxon>Pseudomonadales</taxon>
        <taxon>Marinobacteraceae</taxon>
        <taxon>Marinobacter</taxon>
    </lineage>
</organism>
<comment type="caution">
    <text evidence="12">The sequence shown here is derived from an EMBL/GenBank/DDBJ whole genome shotgun (WGS) entry which is preliminary data.</text>
</comment>
<evidence type="ECO:0000259" key="10">
    <source>
        <dbReference type="PROSITE" id="PS50893"/>
    </source>
</evidence>
<dbReference type="InterPro" id="IPR011868">
    <property type="entry name" value="ModC_ABC_ATP-bd"/>
</dbReference>
<dbReference type="InterPro" id="IPR003593">
    <property type="entry name" value="AAA+_ATPase"/>
</dbReference>
<dbReference type="InterPro" id="IPR003439">
    <property type="entry name" value="ABC_transporter-like_ATP-bd"/>
</dbReference>
<dbReference type="GO" id="GO:0140359">
    <property type="term" value="F:ABC-type transporter activity"/>
    <property type="evidence" value="ECO:0007669"/>
    <property type="project" value="InterPro"/>
</dbReference>
<proteinExistence type="predicted"/>
<evidence type="ECO:0000259" key="11">
    <source>
        <dbReference type="PROSITE" id="PS51866"/>
    </source>
</evidence>
<dbReference type="InterPro" id="IPR008995">
    <property type="entry name" value="Mo/tungstate-bd_C_term_dom"/>
</dbReference>
<keyword evidence="2" id="KW-1003">Cell membrane</keyword>
<evidence type="ECO:0000256" key="2">
    <source>
        <dbReference type="ARBA" id="ARBA00022475"/>
    </source>
</evidence>
<evidence type="ECO:0000256" key="4">
    <source>
        <dbReference type="ARBA" id="ARBA00022519"/>
    </source>
</evidence>
<dbReference type="PROSITE" id="PS50893">
    <property type="entry name" value="ABC_TRANSPORTER_2"/>
    <property type="match status" value="1"/>
</dbReference>
<dbReference type="Pfam" id="PF00005">
    <property type="entry name" value="ABC_tran"/>
    <property type="match status" value="1"/>
</dbReference>
<evidence type="ECO:0000256" key="6">
    <source>
        <dbReference type="ARBA" id="ARBA00022840"/>
    </source>
</evidence>
<reference evidence="12 13" key="1">
    <citation type="submission" date="2019-07" db="EMBL/GenBank/DDBJ databases">
        <title>The pathways for chlorine oxyanion respiration interact through the shared metabolite chlorate.</title>
        <authorList>
            <person name="Barnum T.P."/>
            <person name="Cheng Y."/>
            <person name="Hill K.A."/>
            <person name="Lucas L.N."/>
            <person name="Carlson H.K."/>
            <person name="Coates J.D."/>
        </authorList>
    </citation>
    <scope>NUCLEOTIDE SEQUENCE [LARGE SCALE GENOMIC DNA]</scope>
    <source>
        <strain evidence="12">UCB</strain>
    </source>
</reference>
<dbReference type="SMART" id="SM00382">
    <property type="entry name" value="AAA"/>
    <property type="match status" value="1"/>
</dbReference>
<dbReference type="PANTHER" id="PTHR43514">
    <property type="entry name" value="ABC TRANSPORTER I FAMILY MEMBER 10"/>
    <property type="match status" value="1"/>
</dbReference>
<keyword evidence="7" id="KW-1278">Translocase</keyword>
<dbReference type="GO" id="GO:0015098">
    <property type="term" value="F:molybdate ion transmembrane transporter activity"/>
    <property type="evidence" value="ECO:0007669"/>
    <property type="project" value="InterPro"/>
</dbReference>
<dbReference type="GO" id="GO:0005524">
    <property type="term" value="F:ATP binding"/>
    <property type="evidence" value="ECO:0007669"/>
    <property type="project" value="UniProtKB-KW"/>
</dbReference>
<evidence type="ECO:0000256" key="9">
    <source>
        <dbReference type="PROSITE-ProRule" id="PRU01213"/>
    </source>
</evidence>
<keyword evidence="6 12" id="KW-0067">ATP-binding</keyword>
<protein>
    <submittedName>
        <fullName evidence="12">Molybdenum ABC transporter ATP-binding protein</fullName>
    </submittedName>
</protein>
<evidence type="ECO:0000313" key="13">
    <source>
        <dbReference type="Proteomes" id="UP000319142"/>
    </source>
</evidence>
<name>A0A558BBD2_9GAMM</name>
<dbReference type="PROSITE" id="PS00211">
    <property type="entry name" value="ABC_TRANSPORTER_1"/>
    <property type="match status" value="1"/>
</dbReference>
<dbReference type="InterPro" id="IPR017871">
    <property type="entry name" value="ABC_transporter-like_CS"/>
</dbReference>
<evidence type="ECO:0000256" key="7">
    <source>
        <dbReference type="ARBA" id="ARBA00022967"/>
    </source>
</evidence>
<dbReference type="NCBIfam" id="TIGR02142">
    <property type="entry name" value="modC_ABC"/>
    <property type="match status" value="1"/>
</dbReference>
<feature type="domain" description="Mop" evidence="11">
    <location>
        <begin position="293"/>
        <end position="358"/>
    </location>
</feature>
<dbReference type="GO" id="GO:0016020">
    <property type="term" value="C:membrane"/>
    <property type="evidence" value="ECO:0007669"/>
    <property type="project" value="InterPro"/>
</dbReference>
<dbReference type="Proteomes" id="UP000319142">
    <property type="component" value="Unassembled WGS sequence"/>
</dbReference>
<accession>A0A558BBD2</accession>
<dbReference type="GO" id="GO:0016887">
    <property type="term" value="F:ATP hydrolysis activity"/>
    <property type="evidence" value="ECO:0007669"/>
    <property type="project" value="InterPro"/>
</dbReference>
<evidence type="ECO:0000256" key="5">
    <source>
        <dbReference type="ARBA" id="ARBA00022741"/>
    </source>
</evidence>
<dbReference type="Gene3D" id="3.40.50.300">
    <property type="entry name" value="P-loop containing nucleotide triphosphate hydrolases"/>
    <property type="match status" value="1"/>
</dbReference>
<dbReference type="AlphaFoldDB" id="A0A558BBD2"/>
<evidence type="ECO:0000256" key="3">
    <source>
        <dbReference type="ARBA" id="ARBA00022505"/>
    </source>
</evidence>
<sequence length="358" mass="39838">MTGTVNACLRCQLGDFTLDVDLTLPGSGITAIFGHSGCGKTTLLRCIAGLQPAEGHLSVLGEPWQAGKLSRPVHHRPLAYVFQETNLFPHLSVRKNLLYGYRRVPKAHRKIEPEQVHQWLGLSPLLERMPAGLSGGERQRVAIGRALLTSPRLLLMDEPLTALDQQSKQDILPYLERLRDSLELPVLYVSHSTAEVARLADHIVMMDQGRVVAQGPLQETLARTDHPFRLEENAGVILEGKIIEVDTRWHLCRLAFDGGELWVRHHDHLSEGMTVRVQVLARDISLALEEHPDQSTQNLLPACIDQIDTEVTPGTSLVRLGAGPTAFLARLTTRSLHQLQLEQGQQVWMQIKSVALMD</sequence>
<feature type="domain" description="ABC transporter" evidence="10">
    <location>
        <begin position="2"/>
        <end position="233"/>
    </location>
</feature>